<sequence length="205" mass="23406">MKVVVTNGLKKAIGNSLTAPDTKLSALEADTLDHTQLLKWYRHSDEPRSLFEVLHSTRLILPSIPREEPIPKSPEYESMMTKLRLRQAEIEYQRLIKPKPQFQTLHEEDILSTSSAAQQTKEAKNQITTIVNILVSVASVAYAAWYWTGSSWGLQTVWRVLLMVLAGLLVLIAEVVVYMGYVRRVHEARTREQAKVEVKKVLERL</sequence>
<evidence type="ECO:0000256" key="5">
    <source>
        <dbReference type="ARBA" id="ARBA00023136"/>
    </source>
</evidence>
<proteinExistence type="predicted"/>
<evidence type="ECO:0000256" key="3">
    <source>
        <dbReference type="ARBA" id="ARBA00022824"/>
    </source>
</evidence>
<evidence type="ECO:0000313" key="7">
    <source>
        <dbReference type="EMBL" id="KAA8898071.1"/>
    </source>
</evidence>
<dbReference type="GO" id="GO:0070072">
    <property type="term" value="P:vacuolar proton-transporting V-type ATPase complex assembly"/>
    <property type="evidence" value="ECO:0007669"/>
    <property type="project" value="InterPro"/>
</dbReference>
<keyword evidence="2 6" id="KW-0812">Transmembrane</keyword>
<dbReference type="OrthoDB" id="19981at2759"/>
<evidence type="ECO:0000313" key="8">
    <source>
        <dbReference type="Proteomes" id="UP000449547"/>
    </source>
</evidence>
<dbReference type="RefSeq" id="XP_034010328.1">
    <property type="nucleotide sequence ID" value="XM_034157851.1"/>
</dbReference>
<dbReference type="GeneID" id="54783576"/>
<dbReference type="Pfam" id="PF11712">
    <property type="entry name" value="Vma12"/>
    <property type="match status" value="1"/>
</dbReference>
<accession>A0A642UFL9</accession>
<feature type="transmembrane region" description="Helical" evidence="6">
    <location>
        <begin position="160"/>
        <end position="181"/>
    </location>
</feature>
<protein>
    <recommendedName>
        <fullName evidence="9">Vacuolar ATPase assembly integral membrane protein VPH2</fullName>
    </recommendedName>
</protein>
<keyword evidence="8" id="KW-1185">Reference proteome</keyword>
<dbReference type="OMA" id="WYWTGSS"/>
<evidence type="ECO:0000256" key="6">
    <source>
        <dbReference type="SAM" id="Phobius"/>
    </source>
</evidence>
<dbReference type="EMBL" id="SWFT01000149">
    <property type="protein sequence ID" value="KAA8898071.1"/>
    <property type="molecule type" value="Genomic_DNA"/>
</dbReference>
<evidence type="ECO:0008006" key="9">
    <source>
        <dbReference type="Google" id="ProtNLM"/>
    </source>
</evidence>
<organism evidence="7 8">
    <name type="scientific">Diutina rugosa</name>
    <name type="common">Yeast</name>
    <name type="synonym">Candida rugosa</name>
    <dbReference type="NCBI Taxonomy" id="5481"/>
    <lineage>
        <taxon>Eukaryota</taxon>
        <taxon>Fungi</taxon>
        <taxon>Dikarya</taxon>
        <taxon>Ascomycota</taxon>
        <taxon>Saccharomycotina</taxon>
        <taxon>Pichiomycetes</taxon>
        <taxon>Debaryomycetaceae</taxon>
        <taxon>Diutina</taxon>
    </lineage>
</organism>
<feature type="transmembrane region" description="Helical" evidence="6">
    <location>
        <begin position="129"/>
        <end position="148"/>
    </location>
</feature>
<evidence type="ECO:0000256" key="2">
    <source>
        <dbReference type="ARBA" id="ARBA00022692"/>
    </source>
</evidence>
<dbReference type="Proteomes" id="UP000449547">
    <property type="component" value="Unassembled WGS sequence"/>
</dbReference>
<evidence type="ECO:0000256" key="4">
    <source>
        <dbReference type="ARBA" id="ARBA00022989"/>
    </source>
</evidence>
<dbReference type="AlphaFoldDB" id="A0A642UFL9"/>
<keyword evidence="3" id="KW-0256">Endoplasmic reticulum</keyword>
<dbReference type="VEuPathDB" id="FungiDB:DIURU_004925"/>
<dbReference type="PANTHER" id="PTHR31394:SF1">
    <property type="entry name" value="TRANSMEMBRANE PROTEIN 199"/>
    <property type="match status" value="1"/>
</dbReference>
<comment type="subcellular location">
    <subcellularLocation>
        <location evidence="1">Endoplasmic reticulum membrane</location>
        <topology evidence="1">Multi-pass membrane protein</topology>
    </subcellularLocation>
</comment>
<keyword evidence="5 6" id="KW-0472">Membrane</keyword>
<comment type="caution">
    <text evidence="7">The sequence shown here is derived from an EMBL/GenBank/DDBJ whole genome shotgun (WGS) entry which is preliminary data.</text>
</comment>
<name>A0A642UFL9_DIURU</name>
<dbReference type="GO" id="GO:0005789">
    <property type="term" value="C:endoplasmic reticulum membrane"/>
    <property type="evidence" value="ECO:0007669"/>
    <property type="project" value="UniProtKB-SubCell"/>
</dbReference>
<dbReference type="PANTHER" id="PTHR31394">
    <property type="entry name" value="TRANSMEMBRANE PROTEIN 199"/>
    <property type="match status" value="1"/>
</dbReference>
<reference evidence="7 8" key="1">
    <citation type="submission" date="2019-07" db="EMBL/GenBank/DDBJ databases">
        <title>Genome assembly of two rare yeast pathogens: Diutina rugosa and Trichomonascus ciferrii.</title>
        <authorList>
            <person name="Mixao V."/>
            <person name="Saus E."/>
            <person name="Hansen A."/>
            <person name="Lass-Flor C."/>
            <person name="Gabaldon T."/>
        </authorList>
    </citation>
    <scope>NUCLEOTIDE SEQUENCE [LARGE SCALE GENOMIC DNA]</scope>
    <source>
        <strain evidence="7 8">CBS 613</strain>
    </source>
</reference>
<keyword evidence="4 6" id="KW-1133">Transmembrane helix</keyword>
<dbReference type="InterPro" id="IPR021013">
    <property type="entry name" value="ATPase_Vma12"/>
</dbReference>
<gene>
    <name evidence="7" type="ORF">DIURU_004925</name>
</gene>
<evidence type="ECO:0000256" key="1">
    <source>
        <dbReference type="ARBA" id="ARBA00004477"/>
    </source>
</evidence>